<accession>A0ABX0FBQ5</accession>
<evidence type="ECO:0000313" key="3">
    <source>
        <dbReference type="Proteomes" id="UP000800303"/>
    </source>
</evidence>
<feature type="signal peptide" evidence="1">
    <location>
        <begin position="1"/>
        <end position="21"/>
    </location>
</feature>
<dbReference type="PROSITE" id="PS51257">
    <property type="entry name" value="PROKAR_LIPOPROTEIN"/>
    <property type="match status" value="1"/>
</dbReference>
<dbReference type="RefSeq" id="WP_166275763.1">
    <property type="nucleotide sequence ID" value="NZ_JAAFGS010000005.1"/>
</dbReference>
<reference evidence="2 3" key="1">
    <citation type="submission" date="2020-01" db="EMBL/GenBank/DDBJ databases">
        <title>Polyphasic characterisation and genomic insights into a novel alkali tolerant bacterium VR-M41.</title>
        <authorList>
            <person name="Vemuluri V.R."/>
        </authorList>
    </citation>
    <scope>NUCLEOTIDE SEQUENCE [LARGE SCALE GENOMIC DNA]</scope>
    <source>
        <strain evidence="2 3">VR-M41</strain>
    </source>
</reference>
<protein>
    <recommendedName>
        <fullName evidence="4">Lipoprotein</fullName>
    </recommendedName>
</protein>
<evidence type="ECO:0000313" key="2">
    <source>
        <dbReference type="EMBL" id="NGZ76676.1"/>
    </source>
</evidence>
<dbReference type="Proteomes" id="UP000800303">
    <property type="component" value="Unassembled WGS sequence"/>
</dbReference>
<dbReference type="EMBL" id="JAAFGS010000005">
    <property type="protein sequence ID" value="NGZ76676.1"/>
    <property type="molecule type" value="Genomic_DNA"/>
</dbReference>
<name>A0ABX0FBQ5_9BACL</name>
<sequence>MKRKFVLALVLFAAALTGCSAVEEVNRSVSYTGDAVDYINDASQWAQDLPQMAQNAANDPQAQEQLEQELDRVQQRASEFAQTDVPEFAQGIHQQLTGYNETLNTQIDGIQQRIEAGEFTPDLLQDSQVMQTIQNIRGLLDQVQQLGQ</sequence>
<evidence type="ECO:0008006" key="4">
    <source>
        <dbReference type="Google" id="ProtNLM"/>
    </source>
</evidence>
<proteinExistence type="predicted"/>
<evidence type="ECO:0000256" key="1">
    <source>
        <dbReference type="SAM" id="SignalP"/>
    </source>
</evidence>
<gene>
    <name evidence="2" type="ORF">GYN08_15230</name>
</gene>
<feature type="chain" id="PRO_5046246001" description="Lipoprotein" evidence="1">
    <location>
        <begin position="22"/>
        <end position="148"/>
    </location>
</feature>
<comment type="caution">
    <text evidence="2">The sequence shown here is derived from an EMBL/GenBank/DDBJ whole genome shotgun (WGS) entry which is preliminary data.</text>
</comment>
<dbReference type="Pfam" id="PF19903">
    <property type="entry name" value="DUF6376"/>
    <property type="match status" value="1"/>
</dbReference>
<dbReference type="InterPro" id="IPR045956">
    <property type="entry name" value="DUF6376"/>
</dbReference>
<keyword evidence="3" id="KW-1185">Reference proteome</keyword>
<organism evidence="2 3">
    <name type="scientific">Saccharibacillus alkalitolerans</name>
    <dbReference type="NCBI Taxonomy" id="2705290"/>
    <lineage>
        <taxon>Bacteria</taxon>
        <taxon>Bacillati</taxon>
        <taxon>Bacillota</taxon>
        <taxon>Bacilli</taxon>
        <taxon>Bacillales</taxon>
        <taxon>Paenibacillaceae</taxon>
        <taxon>Saccharibacillus</taxon>
    </lineage>
</organism>
<keyword evidence="1" id="KW-0732">Signal</keyword>